<dbReference type="EMBL" id="KL142395">
    <property type="protein sequence ID" value="KDR70832.1"/>
    <property type="molecule type" value="Genomic_DNA"/>
</dbReference>
<accession>A0A067SLC9</accession>
<dbReference type="HOGENOM" id="CLU_3106492_0_0_1"/>
<dbReference type="Proteomes" id="UP000027222">
    <property type="component" value="Unassembled WGS sequence"/>
</dbReference>
<protein>
    <submittedName>
        <fullName evidence="1">Uncharacterized protein</fullName>
    </submittedName>
</protein>
<keyword evidence="2" id="KW-1185">Reference proteome</keyword>
<evidence type="ECO:0000313" key="2">
    <source>
        <dbReference type="Proteomes" id="UP000027222"/>
    </source>
</evidence>
<sequence length="51" mass="5830">MDIQSKALINVVWSSCHVKTTISNNASLEVSGNDSGFEELWRQICWALKRY</sequence>
<evidence type="ECO:0000313" key="1">
    <source>
        <dbReference type="EMBL" id="KDR70832.1"/>
    </source>
</evidence>
<proteinExistence type="predicted"/>
<dbReference type="AlphaFoldDB" id="A0A067SLC9"/>
<reference evidence="2" key="1">
    <citation type="journal article" date="2014" name="Proc. Natl. Acad. Sci. U.S.A.">
        <title>Extensive sampling of basidiomycete genomes demonstrates inadequacy of the white-rot/brown-rot paradigm for wood decay fungi.</title>
        <authorList>
            <person name="Riley R."/>
            <person name="Salamov A.A."/>
            <person name="Brown D.W."/>
            <person name="Nagy L.G."/>
            <person name="Floudas D."/>
            <person name="Held B.W."/>
            <person name="Levasseur A."/>
            <person name="Lombard V."/>
            <person name="Morin E."/>
            <person name="Otillar R."/>
            <person name="Lindquist E.A."/>
            <person name="Sun H."/>
            <person name="LaButti K.M."/>
            <person name="Schmutz J."/>
            <person name="Jabbour D."/>
            <person name="Luo H."/>
            <person name="Baker S.E."/>
            <person name="Pisabarro A.G."/>
            <person name="Walton J.D."/>
            <person name="Blanchette R.A."/>
            <person name="Henrissat B."/>
            <person name="Martin F."/>
            <person name="Cullen D."/>
            <person name="Hibbett D.S."/>
            <person name="Grigoriev I.V."/>
        </authorList>
    </citation>
    <scope>NUCLEOTIDE SEQUENCE [LARGE SCALE GENOMIC DNA]</scope>
    <source>
        <strain evidence="2">CBS 339.88</strain>
    </source>
</reference>
<organism evidence="1 2">
    <name type="scientific">Galerina marginata (strain CBS 339.88)</name>
    <dbReference type="NCBI Taxonomy" id="685588"/>
    <lineage>
        <taxon>Eukaryota</taxon>
        <taxon>Fungi</taxon>
        <taxon>Dikarya</taxon>
        <taxon>Basidiomycota</taxon>
        <taxon>Agaricomycotina</taxon>
        <taxon>Agaricomycetes</taxon>
        <taxon>Agaricomycetidae</taxon>
        <taxon>Agaricales</taxon>
        <taxon>Agaricineae</taxon>
        <taxon>Strophariaceae</taxon>
        <taxon>Galerina</taxon>
    </lineage>
</organism>
<gene>
    <name evidence="1" type="ORF">GALMADRAFT_810384</name>
</gene>
<name>A0A067SLC9_GALM3</name>